<feature type="region of interest" description="Disordered" evidence="2">
    <location>
        <begin position="196"/>
        <end position="228"/>
    </location>
</feature>
<gene>
    <name evidence="4" type="ORF">PM001_LOCUS9215</name>
</gene>
<dbReference type="SMART" id="SM00033">
    <property type="entry name" value="CH"/>
    <property type="match status" value="1"/>
</dbReference>
<evidence type="ECO:0000313" key="5">
    <source>
        <dbReference type="Proteomes" id="UP001162060"/>
    </source>
</evidence>
<dbReference type="InterPro" id="IPR036872">
    <property type="entry name" value="CH_dom_sf"/>
</dbReference>
<dbReference type="CDD" id="cd00014">
    <property type="entry name" value="CH_SF"/>
    <property type="match status" value="1"/>
</dbReference>
<comment type="caution">
    <text evidence="4">The sequence shown here is derived from an EMBL/GenBank/DDBJ whole genome shotgun (WGS) entry which is preliminary data.</text>
</comment>
<reference evidence="4" key="1">
    <citation type="submission" date="2024-01" db="EMBL/GenBank/DDBJ databases">
        <authorList>
            <person name="Webb A."/>
        </authorList>
    </citation>
    <scope>NUCLEOTIDE SEQUENCE</scope>
    <source>
        <strain evidence="4">Pm1</strain>
    </source>
</reference>
<feature type="region of interest" description="Disordered" evidence="2">
    <location>
        <begin position="249"/>
        <end position="324"/>
    </location>
</feature>
<accession>A0AAV1TPA1</accession>
<dbReference type="InterPro" id="IPR001715">
    <property type="entry name" value="CH_dom"/>
</dbReference>
<dbReference type="PROSITE" id="PS50021">
    <property type="entry name" value="CH"/>
    <property type="match status" value="1"/>
</dbReference>
<proteinExistence type="predicted"/>
<feature type="coiled-coil region" evidence="1">
    <location>
        <begin position="599"/>
        <end position="763"/>
    </location>
</feature>
<feature type="compositionally biased region" description="Polar residues" evidence="2">
    <location>
        <begin position="249"/>
        <end position="270"/>
    </location>
</feature>
<dbReference type="SUPFAM" id="SSF47576">
    <property type="entry name" value="Calponin-homology domain, CH-domain"/>
    <property type="match status" value="1"/>
</dbReference>
<sequence length="763" mass="82547">MAASACIQWIRDELEAHGALETLSPPLVDTTSLCEFVTDGRALCLLTNAVLESEEDELPKKLRRSLKQQSKFHALERVQFFLKWCRTRAELEEHQVFTTVQLLDEVNETAVSETIVALRCKTRPGAKGGNALAQYYFDGGVASPAPSSTSGTTKISSSTTSSANNANRLSSFLNKFPSSPAAKPPMSHNRTSLTFSVVSSNPSPREVEEPVPGDEDHADYSNSYCSSSNMSRLRIPSIFKGQNSAKALNASTTSRSSVISNPSSTASTSNDDTRESRSRSWSSKLSAFSRSHSSSPGVKTPSSTGDLESSGTPQSSPPVSPHTRISIPIAFSAPASAPCKSMSRLSAFLSSVDTSVSVTPTNDVLPQDEKASNFAFETVSKPDGEVVQEKGVEAAVCDDNQVNQEEEEPARIDDDVSAMGKSKDMEDETEGKPLKKPPLSGKLIAFLQAVEPESAIVSEREVVGEKDNDIVDVEAEMSTIVDHKTLVFDTKTTLVEDVVAETESDVSNDEAYECQANSETEETSTQETIIEEALVHETTSPHNVAKLSGEVAVEAERLYDEIGEGEMEETVGNESGEKLRDAADVAQVQPVPIELLRENERLATENEALTHQLIAAEDAETKKTEQLLALSQEIESLKARLVKEQANSQEAVLTAAKVQEALVAEARTELANLQQTCTKSTPTAEEANDTSAQMMELIAQNKSLTAEITSLREDVQTLEQSVQLARDSEDAARYAAQVAFAARDSADEVNQQLKDQIAQLEKL</sequence>
<dbReference type="Gene3D" id="1.10.418.10">
    <property type="entry name" value="Calponin-like domain"/>
    <property type="match status" value="1"/>
</dbReference>
<evidence type="ECO:0000256" key="1">
    <source>
        <dbReference type="SAM" id="Coils"/>
    </source>
</evidence>
<feature type="compositionally biased region" description="Low complexity" evidence="2">
    <location>
        <begin position="279"/>
        <end position="291"/>
    </location>
</feature>
<dbReference type="EMBL" id="CAKLBY020000072">
    <property type="protein sequence ID" value="CAK7924065.1"/>
    <property type="molecule type" value="Genomic_DNA"/>
</dbReference>
<name>A0AAV1TPA1_9STRA</name>
<feature type="region of interest" description="Disordered" evidence="2">
    <location>
        <begin position="403"/>
        <end position="437"/>
    </location>
</feature>
<organism evidence="4 5">
    <name type="scientific">Peronospora matthiolae</name>
    <dbReference type="NCBI Taxonomy" id="2874970"/>
    <lineage>
        <taxon>Eukaryota</taxon>
        <taxon>Sar</taxon>
        <taxon>Stramenopiles</taxon>
        <taxon>Oomycota</taxon>
        <taxon>Peronosporomycetes</taxon>
        <taxon>Peronosporales</taxon>
        <taxon>Peronosporaceae</taxon>
        <taxon>Peronospora</taxon>
    </lineage>
</organism>
<dbReference type="Pfam" id="PF00307">
    <property type="entry name" value="CH"/>
    <property type="match status" value="1"/>
</dbReference>
<dbReference type="AlphaFoldDB" id="A0AAV1TPA1"/>
<keyword evidence="1" id="KW-0175">Coiled coil</keyword>
<protein>
    <recommendedName>
        <fullName evidence="3">Calponin-homology (CH) domain-containing protein</fullName>
    </recommendedName>
</protein>
<feature type="domain" description="Calponin-homology (CH)" evidence="3">
    <location>
        <begin position="1"/>
        <end position="123"/>
    </location>
</feature>
<evidence type="ECO:0000259" key="3">
    <source>
        <dbReference type="PROSITE" id="PS50021"/>
    </source>
</evidence>
<evidence type="ECO:0000313" key="4">
    <source>
        <dbReference type="EMBL" id="CAK7924065.1"/>
    </source>
</evidence>
<evidence type="ECO:0000256" key="2">
    <source>
        <dbReference type="SAM" id="MobiDB-lite"/>
    </source>
</evidence>
<dbReference type="Proteomes" id="UP001162060">
    <property type="component" value="Unassembled WGS sequence"/>
</dbReference>
<feature type="compositionally biased region" description="Polar residues" evidence="2">
    <location>
        <begin position="292"/>
        <end position="314"/>
    </location>
</feature>